<dbReference type="InterPro" id="IPR056693">
    <property type="entry name" value="DUF7791"/>
</dbReference>
<dbReference type="SUPFAM" id="SSF52540">
    <property type="entry name" value="P-loop containing nucleoside triphosphate hydrolases"/>
    <property type="match status" value="1"/>
</dbReference>
<sequence>MLSELDLLPKDDSGFQYRPLSRDGFEIAIICALPRETNAVLCGMDEIWHDYRHYYGKAAGDNNSYDFGRIGSHCVVIVTLSNMGSVKSSSASQSLKMSFNSIRLALLVGICGAAPFKKDGSEILLGDVIISEAIVELDYGRQYFDNFERKDSLLDVHGRPNEEITGLLQRWKAPTILETLQRGSVMHLRSLLQRLDSEYPGICQDMLFQSDYVHRHRGNCVNCDETTGAACQSAISASCNDIFCDESQLVFRNRLAQIAEASSAIPGPAIHIGSIGTSNAVLKSALHRDYYSNTEGIIAFEMEGVGVWDKFNCLVIKGVCDYADSHKNKVWQGYAAASAVAATKEILRQYVMPQKLPQPMMPDTGDSRFISHYQLFSLYAQGSLRNLHGFQDFGSKNLPLKGIETPLNDSEREKRDIRAHQQILASLKFPQMQDRGQQIAIAHEKTYDWVLSPQEIACRWDDLSTWLSSDTETRKIFWISGKPGSGKSTLMRFLEQNLTAKQHMLPWAQTSSVIPASYFSWNAGNKLQKSLTGLLRSILWQILKQKPSLTSEVIDDTRWTAAQASSGALPDWDDSELISCVQRSISSLRDDSFRVLLLVDGLDEFECSDEIHEEHMKLFRKLASTGNVKIILSGRPWNVFQDDLCEFPKIRLEDLTRDDISTYVRSSFLDSPRFRYLSSSDQNTANSLIFAITDKAAGVFLWVRLVVRDLLRAIRDGDSIRTLNQKLEEMPAELNDYFERLFFSIDPRHRRESSIILQVALHEEHDFFSKHPLRLLDLSFTDETAPDSALSSRGRISLSDREELRFHLDSTARRLNSRCMGLLECTYNPDDFFELFTEEYADDLEELSRYQGLKFEPSMYSEIFDGPDLSRSFMLTIDFLHRSCRDFLLSPQIQAELHRYTGGPYDVRMLLVGARTSQLQALQEVQFGRSIALGIASYIASVLSVAEWKEAPVAIQIACLLQPTIEACSSFDKQGSAGWYISPVLTSWYKEKSNFLTLAIDFDMRGYCMKYLTKHQIRSKKGRPILDYILRPRFAGRCSSSVKIGNSVPNIDLLQRALDFGADPNAFYDGVSIWARFLFSVTQWLHEGLHTSFVNKRIYYMALKMMIDKGAALVLPCSWFSSKSLDHSNYQRYGHLNRGYEAPNFWPKSMPTIHVAGSSLPQPSYFVSDLLATLITHFGPDINDLVTLTKTQIDQSRNISSS</sequence>
<evidence type="ECO:0000313" key="5">
    <source>
        <dbReference type="Proteomes" id="UP001147733"/>
    </source>
</evidence>
<comment type="caution">
    <text evidence="4">The sequence shown here is derived from an EMBL/GenBank/DDBJ whole genome shotgun (WGS) entry which is preliminary data.</text>
</comment>
<dbReference type="PANTHER" id="PTHR10039">
    <property type="entry name" value="AMELOGENIN"/>
    <property type="match status" value="1"/>
</dbReference>
<keyword evidence="1" id="KW-0677">Repeat</keyword>
<evidence type="ECO:0008006" key="6">
    <source>
        <dbReference type="Google" id="ProtNLM"/>
    </source>
</evidence>
<feature type="domain" description="Nephrocystin 3-like N-terminal" evidence="2">
    <location>
        <begin position="462"/>
        <end position="635"/>
    </location>
</feature>
<dbReference type="GeneID" id="81378961"/>
<dbReference type="Pfam" id="PF25053">
    <property type="entry name" value="DUF7791"/>
    <property type="match status" value="1"/>
</dbReference>
<evidence type="ECO:0000256" key="1">
    <source>
        <dbReference type="ARBA" id="ARBA00022737"/>
    </source>
</evidence>
<gene>
    <name evidence="4" type="ORF">N7469_000874</name>
</gene>
<evidence type="ECO:0000259" key="3">
    <source>
        <dbReference type="Pfam" id="PF25053"/>
    </source>
</evidence>
<keyword evidence="5" id="KW-1185">Reference proteome</keyword>
<dbReference type="Pfam" id="PF24883">
    <property type="entry name" value="NPHP3_N"/>
    <property type="match status" value="1"/>
</dbReference>
<dbReference type="InterPro" id="IPR056884">
    <property type="entry name" value="NPHP3-like_N"/>
</dbReference>
<dbReference type="OrthoDB" id="443402at2759"/>
<accession>A0A9W9PF15</accession>
<dbReference type="Gene3D" id="3.40.50.1580">
    <property type="entry name" value="Nucleoside phosphorylase domain"/>
    <property type="match status" value="1"/>
</dbReference>
<evidence type="ECO:0000313" key="4">
    <source>
        <dbReference type="EMBL" id="KAJ5242547.1"/>
    </source>
</evidence>
<dbReference type="Gene3D" id="3.40.50.300">
    <property type="entry name" value="P-loop containing nucleotide triphosphate hydrolases"/>
    <property type="match status" value="1"/>
</dbReference>
<proteinExistence type="predicted"/>
<dbReference type="GO" id="GO:0003824">
    <property type="term" value="F:catalytic activity"/>
    <property type="evidence" value="ECO:0007669"/>
    <property type="project" value="InterPro"/>
</dbReference>
<dbReference type="InterPro" id="IPR027417">
    <property type="entry name" value="P-loop_NTPase"/>
</dbReference>
<name>A0A9W9PF15_PENCI</name>
<organism evidence="4 5">
    <name type="scientific">Penicillium citrinum</name>
    <dbReference type="NCBI Taxonomy" id="5077"/>
    <lineage>
        <taxon>Eukaryota</taxon>
        <taxon>Fungi</taxon>
        <taxon>Dikarya</taxon>
        <taxon>Ascomycota</taxon>
        <taxon>Pezizomycotina</taxon>
        <taxon>Eurotiomycetes</taxon>
        <taxon>Eurotiomycetidae</taxon>
        <taxon>Eurotiales</taxon>
        <taxon>Aspergillaceae</taxon>
        <taxon>Penicillium</taxon>
    </lineage>
</organism>
<dbReference type="Proteomes" id="UP001147733">
    <property type="component" value="Unassembled WGS sequence"/>
</dbReference>
<dbReference type="InterPro" id="IPR035994">
    <property type="entry name" value="Nucleoside_phosphorylase_sf"/>
</dbReference>
<feature type="domain" description="DUF7791" evidence="3">
    <location>
        <begin position="744"/>
        <end position="924"/>
    </location>
</feature>
<evidence type="ECO:0000259" key="2">
    <source>
        <dbReference type="Pfam" id="PF24883"/>
    </source>
</evidence>
<dbReference type="RefSeq" id="XP_056505551.1">
    <property type="nucleotide sequence ID" value="XM_056639794.1"/>
</dbReference>
<dbReference type="GO" id="GO:0009116">
    <property type="term" value="P:nucleoside metabolic process"/>
    <property type="evidence" value="ECO:0007669"/>
    <property type="project" value="InterPro"/>
</dbReference>
<dbReference type="EMBL" id="JAPQKT010000001">
    <property type="protein sequence ID" value="KAJ5242547.1"/>
    <property type="molecule type" value="Genomic_DNA"/>
</dbReference>
<dbReference type="AlphaFoldDB" id="A0A9W9PF15"/>
<dbReference type="PANTHER" id="PTHR10039:SF5">
    <property type="entry name" value="NACHT DOMAIN-CONTAINING PROTEIN"/>
    <property type="match status" value="1"/>
</dbReference>
<dbReference type="SUPFAM" id="SSF53167">
    <property type="entry name" value="Purine and uridine phosphorylases"/>
    <property type="match status" value="1"/>
</dbReference>
<protein>
    <recommendedName>
        <fullName evidence="6">Nucleoside phosphorylase domain-containing protein</fullName>
    </recommendedName>
</protein>
<reference evidence="4" key="2">
    <citation type="journal article" date="2023" name="IMA Fungus">
        <title>Comparative genomic study of the Penicillium genus elucidates a diverse pangenome and 15 lateral gene transfer events.</title>
        <authorList>
            <person name="Petersen C."/>
            <person name="Sorensen T."/>
            <person name="Nielsen M.R."/>
            <person name="Sondergaard T.E."/>
            <person name="Sorensen J.L."/>
            <person name="Fitzpatrick D.A."/>
            <person name="Frisvad J.C."/>
            <person name="Nielsen K.L."/>
        </authorList>
    </citation>
    <scope>NUCLEOTIDE SEQUENCE</scope>
    <source>
        <strain evidence="4">IBT 23319</strain>
    </source>
</reference>
<reference evidence="4" key="1">
    <citation type="submission" date="2022-11" db="EMBL/GenBank/DDBJ databases">
        <authorList>
            <person name="Petersen C."/>
        </authorList>
    </citation>
    <scope>NUCLEOTIDE SEQUENCE</scope>
    <source>
        <strain evidence="4">IBT 23319</strain>
    </source>
</reference>